<protein>
    <submittedName>
        <fullName evidence="1">Uncharacterized protein</fullName>
    </submittedName>
</protein>
<evidence type="ECO:0000313" key="1">
    <source>
        <dbReference type="EMBL" id="TGZ77418.1"/>
    </source>
</evidence>
<dbReference type="Proteomes" id="UP000298138">
    <property type="component" value="Unassembled WGS sequence"/>
</dbReference>
<gene>
    <name evidence="1" type="ORF">EX30DRAFT_374627</name>
</gene>
<dbReference type="CDD" id="cd00161">
    <property type="entry name" value="beta-trefoil_Ricin-like"/>
    <property type="match status" value="2"/>
</dbReference>
<organism evidence="1 2">
    <name type="scientific">Ascodesmis nigricans</name>
    <dbReference type="NCBI Taxonomy" id="341454"/>
    <lineage>
        <taxon>Eukaryota</taxon>
        <taxon>Fungi</taxon>
        <taxon>Dikarya</taxon>
        <taxon>Ascomycota</taxon>
        <taxon>Pezizomycotina</taxon>
        <taxon>Pezizomycetes</taxon>
        <taxon>Pezizales</taxon>
        <taxon>Ascodesmidaceae</taxon>
        <taxon>Ascodesmis</taxon>
    </lineage>
</organism>
<evidence type="ECO:0000313" key="2">
    <source>
        <dbReference type="Proteomes" id="UP000298138"/>
    </source>
</evidence>
<sequence>MQRDTKFPETQWWKIITKVTADGRIYQEVANYRSGHVVNINVSTVGMAPVKGQRLGLVTESGWVFSASPANLSSFLIENFVDSNKILWGSRVAELVGDGDDVRSRCRWTLTKVSLSIQSGKRYFIINMATNSPLSTNGNPTSNTPLILSQSSTTADAQHWLPESDLQDEEYFTFYALSSDTNEKRGVLSVPSPDSDYVPDGHVGFTFPVLSDNSSVAINSNSTRWRLVRADLDIEGYALVNPLGQAIGLQEVGHHNFAVTLAPESQSMANSDPTMLFRWRFIEVDAAPPPTSIVRTEKYLPDGMYRIFARQKRLALSMNPKNVIGRRAQGLQYPLRVELTQSLSEENYYDLWYIQRQHHAKLASDEPEVYTIRSCAGPLFLAVGDRAARQKYEGVPLVGSPSLLVPEVIEWRISKNSALGWVVESRYTGGVLDVSEKNITTNPLLVQSPEPTKIWHMDPVTPALSSGAFVVMSLFANTTIAVSSTASTDKKDIRMVSGPPASFATVQRHWRFTCQPDGLYHIESLQHLQFLTQTFSGLRQCHLTNAVEGEGSKWQLWPDIHGSYRVQNFGTGDFWTLNHGSAADGEIITMAPPVGEHDLPWQRFRFTRVDSTDRSWDDLPTDKIVPAVYQLRNRRTKGYLCFSSSTPQLQQPAVCTPLHVEMNDVQTSSSMWNIKASGAGYYALHNTAGYSLGQRWSTGDVVALHGFFNSTRWKLLCFDGLDYRIVNKDTGQVLTAYSTDETVTATADLGPVLTQRWELVKYSSAPEDSGTDFMLLTREVPYPNGLYHLSCVGSGKLLVATSNGVLAVEDVITQPFSPNVATQTWILASADDGSGWFTLRSFVFGHFLSLGDDRSVTLQLRPNDASYLGKQFHWKFVQDVVGSNIALVNRTNLPSNLGLQGGPLTPRMYQRTNEDINQRWQLIPRTGKASDVAIAVGVYVIGVYTPPGLSSTSERTAMIIQARSQRQKVLAIAPEATQRIADALSQKAPDRLVEIDDEIVDIDVKADDGLADGGVVSNMIHVSTSLVSMLKSATLTVYDGSKTMEHDRDTEIARRTVSTDQAAERMADAIAEWTKTLPESSTRDATQVVARVIETVSTTRLLDVEMGNQPSPRPNTTGSETDVAAPKPFIHSIAKEVLQSAVVDMAKAMLRRYQSSITSLPVLSRTGPSSPTGEDKPATTTALVLTRGGDSAVILAEHIQQSEDRLWKLDSVETPSGTRYRISHLTSGSVIAYRPGESGVVLVSPSGAGLQTDWKLSTSSIGGTVIVTNEEAPRILTVSDNTLKLEPYDSSHQRSAKTWLLSRSGVYIQNQQAGFTNHVLTALSGGFARCLPYQPFTTLGGPDPAQIWHFIKDSNDGPGTARLVNEATRGTLYRTDDDHTVAGSSLSRSDADTWVLAKNGEHIWFKNEYKGQRKWMMKMGDMVVVGDPGKKEDYKGWKFVSVMVTEREFMTLARCALLGKPGDDATMVYEAQQGSVARWVNYEQDNSYQRYRVLKFGNLSAFMNEATLRILDASGNSVKLDAVTERCWFVVSEDRKQITSMALNTSPPPFQEVVTITGDLPVKTIPFRIQIGRGIGELPFVLGAQTAREVMAVPYDPYDKGQLWYQLEWEKGRFIIHASTRELLSWRSVNGEPQLYLASPPYTSQCLWRLDHSTSSNPMKNGFFPLWGMGALTFTLDDPAPNIDPLSPRPIRFRLLSPTLYGVRFISSSTSYTLTWRSIVLKTFLQSHAPVFLHLPSTPLPTNIPYHHSVANSTPGPKVYIIVRQSSEPIYLNYTDITYCLFYPLSSASSHARSGWRYITTRYNNTTHLLECVYFPSTPASIADPLGLGGWVYNIDLTFSATATVDDNPLKILKRTKPRTATKLHVFVDENLVIRPVFPTIISGGLPAEWASPWAVDAGNNEVMEVVEARMVVDDGSRWGGEREWWRR</sequence>
<proteinExistence type="predicted"/>
<name>A0A4S2MR95_9PEZI</name>
<keyword evidence="2" id="KW-1185">Reference proteome</keyword>
<dbReference type="EMBL" id="ML220153">
    <property type="protein sequence ID" value="TGZ77418.1"/>
    <property type="molecule type" value="Genomic_DNA"/>
</dbReference>
<dbReference type="SUPFAM" id="SSF50370">
    <property type="entry name" value="Ricin B-like lectins"/>
    <property type="match status" value="2"/>
</dbReference>
<accession>A0A4S2MR95</accession>
<dbReference type="InParanoid" id="A0A4S2MR95"/>
<reference evidence="1 2" key="1">
    <citation type="submission" date="2019-04" db="EMBL/GenBank/DDBJ databases">
        <title>Comparative genomics and transcriptomics to analyze fruiting body development in filamentous ascomycetes.</title>
        <authorList>
            <consortium name="DOE Joint Genome Institute"/>
            <person name="Lutkenhaus R."/>
            <person name="Traeger S."/>
            <person name="Breuer J."/>
            <person name="Kuo A."/>
            <person name="Lipzen A."/>
            <person name="Pangilinan J."/>
            <person name="Dilworth D."/>
            <person name="Sandor L."/>
            <person name="Poggeler S."/>
            <person name="Barry K."/>
            <person name="Grigoriev I.V."/>
            <person name="Nowrousian M."/>
        </authorList>
    </citation>
    <scope>NUCLEOTIDE SEQUENCE [LARGE SCALE GENOMIC DNA]</scope>
    <source>
        <strain evidence="1 2">CBS 389.68</strain>
    </source>
</reference>
<dbReference type="Gene3D" id="2.80.10.50">
    <property type="match status" value="2"/>
</dbReference>
<dbReference type="InterPro" id="IPR035992">
    <property type="entry name" value="Ricin_B-like_lectins"/>
</dbReference>
<dbReference type="OrthoDB" id="10645372at2759"/>